<organism evidence="2 3">
    <name type="scientific">Candidatus Staskawiczbacteria bacterium RIFCSPHIGHO2_01_FULL_41_41</name>
    <dbReference type="NCBI Taxonomy" id="1802203"/>
    <lineage>
        <taxon>Bacteria</taxon>
        <taxon>Candidatus Staskawicziibacteriota</taxon>
    </lineage>
</organism>
<name>A0A1G2HVI1_9BACT</name>
<protein>
    <submittedName>
        <fullName evidence="2">Uncharacterized protein</fullName>
    </submittedName>
</protein>
<evidence type="ECO:0000256" key="1">
    <source>
        <dbReference type="SAM" id="Phobius"/>
    </source>
</evidence>
<proteinExistence type="predicted"/>
<comment type="caution">
    <text evidence="2">The sequence shown here is derived from an EMBL/GenBank/DDBJ whole genome shotgun (WGS) entry which is preliminary data.</text>
</comment>
<keyword evidence="1" id="KW-0812">Transmembrane</keyword>
<evidence type="ECO:0000313" key="3">
    <source>
        <dbReference type="Proteomes" id="UP000178774"/>
    </source>
</evidence>
<feature type="transmembrane region" description="Helical" evidence="1">
    <location>
        <begin position="70"/>
        <end position="89"/>
    </location>
</feature>
<feature type="transmembrane region" description="Helical" evidence="1">
    <location>
        <begin position="110"/>
        <end position="131"/>
    </location>
</feature>
<dbReference type="EMBL" id="MHOP01000005">
    <property type="protein sequence ID" value="OGZ66463.1"/>
    <property type="molecule type" value="Genomic_DNA"/>
</dbReference>
<feature type="transmembrane region" description="Helical" evidence="1">
    <location>
        <begin position="41"/>
        <end position="64"/>
    </location>
</feature>
<gene>
    <name evidence="2" type="ORF">A2822_01830</name>
</gene>
<dbReference type="Proteomes" id="UP000178774">
    <property type="component" value="Unassembled WGS sequence"/>
</dbReference>
<feature type="transmembrane region" description="Helical" evidence="1">
    <location>
        <begin position="137"/>
        <end position="156"/>
    </location>
</feature>
<evidence type="ECO:0000313" key="2">
    <source>
        <dbReference type="EMBL" id="OGZ66463.1"/>
    </source>
</evidence>
<keyword evidence="1" id="KW-0472">Membrane</keyword>
<dbReference type="AlphaFoldDB" id="A0A1G2HVI1"/>
<reference evidence="2 3" key="1">
    <citation type="journal article" date="2016" name="Nat. Commun.">
        <title>Thousands of microbial genomes shed light on interconnected biogeochemical processes in an aquifer system.</title>
        <authorList>
            <person name="Anantharaman K."/>
            <person name="Brown C.T."/>
            <person name="Hug L.A."/>
            <person name="Sharon I."/>
            <person name="Castelle C.J."/>
            <person name="Probst A.J."/>
            <person name="Thomas B.C."/>
            <person name="Singh A."/>
            <person name="Wilkins M.J."/>
            <person name="Karaoz U."/>
            <person name="Brodie E.L."/>
            <person name="Williams K.H."/>
            <person name="Hubbard S.S."/>
            <person name="Banfield J.F."/>
        </authorList>
    </citation>
    <scope>NUCLEOTIDE SEQUENCE [LARGE SCALE GENOMIC DNA]</scope>
</reference>
<accession>A0A1G2HVI1</accession>
<sequence>MVANVACIGVMLLAQAVDRNLPSRNSFIPMTKQRFLYIQDFWTMTWGDGIGVLLITNAFVHLAVKDITNLWWSLPIVVVSGLGFLKMCLGNAHKPDYGFPDRDKVSFAGILHLFYFGVGIAASVMCVWNLITGDLRGPVMWTALVGGVFYILCFIMEMKSGNFDQLNPATFLLADDEIPPAPKSPVFQVFEAIGWICAWIFYPGAMAVVVAHKKAQQTANPKK</sequence>
<keyword evidence="1" id="KW-1133">Transmembrane helix</keyword>